<dbReference type="RefSeq" id="WP_380937651.1">
    <property type="nucleotide sequence ID" value="NZ_JBHUFC010000001.1"/>
</dbReference>
<organism evidence="2 3">
    <name type="scientific">Sphingomonas floccifaciens</name>
    <dbReference type="NCBI Taxonomy" id="1844115"/>
    <lineage>
        <taxon>Bacteria</taxon>
        <taxon>Pseudomonadati</taxon>
        <taxon>Pseudomonadota</taxon>
        <taxon>Alphaproteobacteria</taxon>
        <taxon>Sphingomonadales</taxon>
        <taxon>Sphingomonadaceae</taxon>
        <taxon>Sphingomonas</taxon>
    </lineage>
</organism>
<evidence type="ECO:0000313" key="3">
    <source>
        <dbReference type="Proteomes" id="UP001597283"/>
    </source>
</evidence>
<proteinExistence type="predicted"/>
<dbReference type="Pfam" id="PF09912">
    <property type="entry name" value="DUF2141"/>
    <property type="match status" value="1"/>
</dbReference>
<comment type="caution">
    <text evidence="2">The sequence shown here is derived from an EMBL/GenBank/DDBJ whole genome shotgun (WGS) entry which is preliminary data.</text>
</comment>
<accession>A0ABW4N9S2</accession>
<name>A0ABW4N9S2_9SPHN</name>
<dbReference type="EMBL" id="JBHUFC010000001">
    <property type="protein sequence ID" value="MFD1786040.1"/>
    <property type="molecule type" value="Genomic_DNA"/>
</dbReference>
<feature type="chain" id="PRO_5045733157" evidence="1">
    <location>
        <begin position="20"/>
        <end position="170"/>
    </location>
</feature>
<reference evidence="3" key="1">
    <citation type="journal article" date="2019" name="Int. J. Syst. Evol. Microbiol.">
        <title>The Global Catalogue of Microorganisms (GCM) 10K type strain sequencing project: providing services to taxonomists for standard genome sequencing and annotation.</title>
        <authorList>
            <consortium name="The Broad Institute Genomics Platform"/>
            <consortium name="The Broad Institute Genome Sequencing Center for Infectious Disease"/>
            <person name="Wu L."/>
            <person name="Ma J."/>
        </authorList>
    </citation>
    <scope>NUCLEOTIDE SEQUENCE [LARGE SCALE GENOMIC DNA]</scope>
    <source>
        <strain evidence="3">Q85</strain>
    </source>
</reference>
<dbReference type="InterPro" id="IPR018673">
    <property type="entry name" value="DUF2141"/>
</dbReference>
<feature type="signal peptide" evidence="1">
    <location>
        <begin position="1"/>
        <end position="19"/>
    </location>
</feature>
<gene>
    <name evidence="2" type="ORF">ACFSC3_00495</name>
</gene>
<keyword evidence="1" id="KW-0732">Signal</keyword>
<evidence type="ECO:0000256" key="1">
    <source>
        <dbReference type="SAM" id="SignalP"/>
    </source>
</evidence>
<sequence>MIRSIGLIAALILATPAAAQQVVEESASCAGVRGPALQVTVTGLKDRTGRLTLELFPPNADDFLKDDIDLVKQGKVFRRAWGQPPASGPVVLCIRAPVPGRYALLFTHDRDGKNKFNFWRDGAGFVGSAKLGRNRPKVDQAIVTVGAGVTQVTIRAQYLRGLSGFAPYEG</sequence>
<evidence type="ECO:0000313" key="2">
    <source>
        <dbReference type="EMBL" id="MFD1786040.1"/>
    </source>
</evidence>
<keyword evidence="3" id="KW-1185">Reference proteome</keyword>
<dbReference type="Proteomes" id="UP001597283">
    <property type="component" value="Unassembled WGS sequence"/>
</dbReference>
<protein>
    <submittedName>
        <fullName evidence="2">DUF2141 domain-containing protein</fullName>
    </submittedName>
</protein>